<sequence>QQHKHHKRKLKKLQKSDSNSNNSTTPTSPPNGYLSVNNDFQINKSDNYLKPDSHAFRSTVECPPNDSEDGGIEFTARKVSPDSSLSKQSSDATATRASTTAESTLPWRRDSPSNPELFSAQVIRQEEFPPWIDNKDYLPQYASPTNTYLAKLSDQPKSEPSNRGSVSPVNTRTPTVYEIFTIDESRENGGRSDSASSQGSRDKSETKRPDGQQLQPQPSEGVTRGRFHCTSATTPQDTDRQLSPTIAVNLGFESDDDIDDKDMVYKL</sequence>
<gene>
    <name evidence="2" type="ORF">OSB1V03_LOCUS21488</name>
</gene>
<feature type="compositionally biased region" description="Polar residues" evidence="1">
    <location>
        <begin position="34"/>
        <end position="46"/>
    </location>
</feature>
<reference evidence="2" key="1">
    <citation type="submission" date="2020-11" db="EMBL/GenBank/DDBJ databases">
        <authorList>
            <person name="Tran Van P."/>
        </authorList>
    </citation>
    <scope>NUCLEOTIDE SEQUENCE</scope>
</reference>
<feature type="non-terminal residue" evidence="2">
    <location>
        <position position="267"/>
    </location>
</feature>
<evidence type="ECO:0000313" key="3">
    <source>
        <dbReference type="Proteomes" id="UP000759131"/>
    </source>
</evidence>
<feature type="compositionally biased region" description="Low complexity" evidence="1">
    <location>
        <begin position="81"/>
        <end position="104"/>
    </location>
</feature>
<feature type="region of interest" description="Disordered" evidence="1">
    <location>
        <begin position="1"/>
        <end position="121"/>
    </location>
</feature>
<dbReference type="EMBL" id="CAJPIZ010040148">
    <property type="protein sequence ID" value="CAG2121542.1"/>
    <property type="molecule type" value="Genomic_DNA"/>
</dbReference>
<feature type="compositionally biased region" description="Polar residues" evidence="1">
    <location>
        <begin position="158"/>
        <end position="174"/>
    </location>
</feature>
<dbReference type="AlphaFoldDB" id="A0A7R9QKG0"/>
<dbReference type="Proteomes" id="UP000759131">
    <property type="component" value="Unassembled WGS sequence"/>
</dbReference>
<dbReference type="EMBL" id="OC894723">
    <property type="protein sequence ID" value="CAD7647529.1"/>
    <property type="molecule type" value="Genomic_DNA"/>
</dbReference>
<evidence type="ECO:0000313" key="2">
    <source>
        <dbReference type="EMBL" id="CAD7647529.1"/>
    </source>
</evidence>
<proteinExistence type="predicted"/>
<organism evidence="2">
    <name type="scientific">Medioppia subpectinata</name>
    <dbReference type="NCBI Taxonomy" id="1979941"/>
    <lineage>
        <taxon>Eukaryota</taxon>
        <taxon>Metazoa</taxon>
        <taxon>Ecdysozoa</taxon>
        <taxon>Arthropoda</taxon>
        <taxon>Chelicerata</taxon>
        <taxon>Arachnida</taxon>
        <taxon>Acari</taxon>
        <taxon>Acariformes</taxon>
        <taxon>Sarcoptiformes</taxon>
        <taxon>Oribatida</taxon>
        <taxon>Brachypylina</taxon>
        <taxon>Oppioidea</taxon>
        <taxon>Oppiidae</taxon>
        <taxon>Medioppia</taxon>
    </lineage>
</organism>
<feature type="compositionally biased region" description="Polar residues" evidence="1">
    <location>
        <begin position="230"/>
        <end position="244"/>
    </location>
</feature>
<feature type="compositionally biased region" description="Basic residues" evidence="1">
    <location>
        <begin position="1"/>
        <end position="13"/>
    </location>
</feature>
<feature type="compositionally biased region" description="Basic and acidic residues" evidence="1">
    <location>
        <begin position="200"/>
        <end position="210"/>
    </location>
</feature>
<dbReference type="OrthoDB" id="196264at2759"/>
<feature type="region of interest" description="Disordered" evidence="1">
    <location>
        <begin position="148"/>
        <end position="244"/>
    </location>
</feature>
<protein>
    <submittedName>
        <fullName evidence="2">Uncharacterized protein</fullName>
    </submittedName>
</protein>
<accession>A0A7R9QKG0</accession>
<keyword evidence="3" id="KW-1185">Reference proteome</keyword>
<name>A0A7R9QKG0_9ACAR</name>
<evidence type="ECO:0000256" key="1">
    <source>
        <dbReference type="SAM" id="MobiDB-lite"/>
    </source>
</evidence>